<comment type="caution">
    <text evidence="1">The sequence shown here is derived from an EMBL/GenBank/DDBJ whole genome shotgun (WGS) entry which is preliminary data.</text>
</comment>
<reference evidence="1 2" key="1">
    <citation type="submission" date="2019-06" db="EMBL/GenBank/DDBJ databases">
        <title>Whole genome shotgun sequence of Acetobacter orleanensis NBRC 13752.</title>
        <authorList>
            <person name="Hosoyama A."/>
            <person name="Uohara A."/>
            <person name="Ohji S."/>
            <person name="Ichikawa N."/>
        </authorList>
    </citation>
    <scope>NUCLEOTIDE SEQUENCE [LARGE SCALE GENOMIC DNA]</scope>
    <source>
        <strain evidence="1 2">NBRC 13752</strain>
    </source>
</reference>
<sequence>MQCLSVFNNKIYFLKEYENFSYLKIFSISNCFKNNMINIIKHINLNAVLFLKQK</sequence>
<dbReference type="EMBL" id="BJMU01000004">
    <property type="protein sequence ID" value="GEB82746.1"/>
    <property type="molecule type" value="Genomic_DNA"/>
</dbReference>
<dbReference type="AlphaFoldDB" id="A0A4Y3TK93"/>
<name>A0A4Y3TK93_9PROT</name>
<accession>A0A4Y3TK93</accession>
<proteinExistence type="predicted"/>
<gene>
    <name evidence="1" type="ORF">AOR01nite_12230</name>
</gene>
<dbReference type="Proteomes" id="UP000317617">
    <property type="component" value="Unassembled WGS sequence"/>
</dbReference>
<keyword evidence="2" id="KW-1185">Reference proteome</keyword>
<protein>
    <submittedName>
        <fullName evidence="1">Uncharacterized protein</fullName>
    </submittedName>
</protein>
<evidence type="ECO:0000313" key="2">
    <source>
        <dbReference type="Proteomes" id="UP000317617"/>
    </source>
</evidence>
<organism evidence="1 2">
    <name type="scientific">Acetobacter orleanensis</name>
    <dbReference type="NCBI Taxonomy" id="104099"/>
    <lineage>
        <taxon>Bacteria</taxon>
        <taxon>Pseudomonadati</taxon>
        <taxon>Pseudomonadota</taxon>
        <taxon>Alphaproteobacteria</taxon>
        <taxon>Acetobacterales</taxon>
        <taxon>Acetobacteraceae</taxon>
        <taxon>Acetobacter</taxon>
    </lineage>
</organism>
<evidence type="ECO:0000313" key="1">
    <source>
        <dbReference type="EMBL" id="GEB82746.1"/>
    </source>
</evidence>